<evidence type="ECO:0000259" key="1">
    <source>
        <dbReference type="PROSITE" id="PS51186"/>
    </source>
</evidence>
<protein>
    <recommendedName>
        <fullName evidence="1">N-acetyltransferase domain-containing protein</fullName>
    </recommendedName>
</protein>
<comment type="caution">
    <text evidence="2">The sequence shown here is derived from an EMBL/GenBank/DDBJ whole genome shotgun (WGS) entry which is preliminary data.</text>
</comment>
<dbReference type="PROSITE" id="PS51186">
    <property type="entry name" value="GNAT"/>
    <property type="match status" value="1"/>
</dbReference>
<feature type="domain" description="N-acetyltransferase" evidence="1">
    <location>
        <begin position="1"/>
        <end position="74"/>
    </location>
</feature>
<dbReference type="SUPFAM" id="SSF55729">
    <property type="entry name" value="Acyl-CoA N-acyltransferases (Nat)"/>
    <property type="match status" value="1"/>
</dbReference>
<dbReference type="EMBL" id="BHWB01000011">
    <property type="protein sequence ID" value="GCB36340.1"/>
    <property type="molecule type" value="Genomic_DNA"/>
</dbReference>
<dbReference type="CDD" id="cd04301">
    <property type="entry name" value="NAT_SF"/>
    <property type="match status" value="1"/>
</dbReference>
<dbReference type="PANTHER" id="PTHR43451:SF1">
    <property type="entry name" value="ACETYLTRANSFERASE"/>
    <property type="match status" value="1"/>
</dbReference>
<dbReference type="AlphaFoldDB" id="A0A401LXS1"/>
<proteinExistence type="predicted"/>
<evidence type="ECO:0000313" key="3">
    <source>
        <dbReference type="Proteomes" id="UP000288079"/>
    </source>
</evidence>
<keyword evidence="3" id="KW-1185">Reference proteome</keyword>
<dbReference type="Pfam" id="PF13673">
    <property type="entry name" value="Acetyltransf_10"/>
    <property type="match status" value="1"/>
</dbReference>
<reference evidence="2 3" key="1">
    <citation type="submission" date="2018-10" db="EMBL/GenBank/DDBJ databases">
        <title>Draft Genome Sequence of Bacteroides sp. KCTC 15687.</title>
        <authorList>
            <person name="Yu S.Y."/>
            <person name="Kim J.S."/>
            <person name="Oh B.S."/>
            <person name="Park S.H."/>
            <person name="Kang S.W."/>
            <person name="Park J.E."/>
            <person name="Choi S.H."/>
            <person name="Han K.I."/>
            <person name="Lee K.C."/>
            <person name="Eom M.K."/>
            <person name="Suh M.K."/>
            <person name="Lee D.H."/>
            <person name="Yoon H."/>
            <person name="Kim B."/>
            <person name="Yang S.J."/>
            <person name="Lee J.S."/>
            <person name="Lee J.H."/>
        </authorList>
    </citation>
    <scope>NUCLEOTIDE SEQUENCE [LARGE SCALE GENOMIC DNA]</scope>
    <source>
        <strain evidence="2 3">KCTC 15687</strain>
    </source>
</reference>
<organism evidence="2 3">
    <name type="scientific">Bacteroides faecalis</name>
    <dbReference type="NCBI Taxonomy" id="2447885"/>
    <lineage>
        <taxon>Bacteria</taxon>
        <taxon>Pseudomonadati</taxon>
        <taxon>Bacteroidota</taxon>
        <taxon>Bacteroidia</taxon>
        <taxon>Bacteroidales</taxon>
        <taxon>Bacteroidaceae</taxon>
        <taxon>Bacteroides</taxon>
    </lineage>
</organism>
<accession>A0A401LXS1</accession>
<gene>
    <name evidence="2" type="ORF">KGMB02408_32850</name>
</gene>
<dbReference type="GO" id="GO:0016747">
    <property type="term" value="F:acyltransferase activity, transferring groups other than amino-acyl groups"/>
    <property type="evidence" value="ECO:0007669"/>
    <property type="project" value="InterPro"/>
</dbReference>
<dbReference type="InterPro" id="IPR052564">
    <property type="entry name" value="N-acetyltrans/Recomb-assoc"/>
</dbReference>
<dbReference type="InterPro" id="IPR016181">
    <property type="entry name" value="Acyl_CoA_acyltransferase"/>
</dbReference>
<sequence length="74" mass="8705">MFVHADYQQKGVATFLLTEIEKYATYHQIEMITSEVSLTAKTSFEKKGYCIEQEQKRQANQLCLTNFLMKKHLK</sequence>
<name>A0A401LXS1_9BACE</name>
<dbReference type="PANTHER" id="PTHR43451">
    <property type="entry name" value="ACETYLTRANSFERASE (GNAT) FAMILY PROTEIN"/>
    <property type="match status" value="1"/>
</dbReference>
<evidence type="ECO:0000313" key="2">
    <source>
        <dbReference type="EMBL" id="GCB36340.1"/>
    </source>
</evidence>
<dbReference type="Proteomes" id="UP000288079">
    <property type="component" value="Unassembled WGS sequence"/>
</dbReference>
<dbReference type="Gene3D" id="3.40.630.30">
    <property type="match status" value="1"/>
</dbReference>
<dbReference type="InterPro" id="IPR000182">
    <property type="entry name" value="GNAT_dom"/>
</dbReference>